<dbReference type="PROSITE" id="PS51740">
    <property type="entry name" value="SPOVT_ABRB"/>
    <property type="match status" value="1"/>
</dbReference>
<dbReference type="InterPro" id="IPR037914">
    <property type="entry name" value="SpoVT-AbrB_sf"/>
</dbReference>
<evidence type="ECO:0000313" key="8">
    <source>
        <dbReference type="EMBL" id="GAG52968.1"/>
    </source>
</evidence>
<evidence type="ECO:0000256" key="2">
    <source>
        <dbReference type="ARBA" id="ARBA00022490"/>
    </source>
</evidence>
<keyword evidence="2" id="KW-0963">Cytoplasm</keyword>
<dbReference type="GO" id="GO:2000143">
    <property type="term" value="P:negative regulation of DNA-templated transcription initiation"/>
    <property type="evidence" value="ECO:0007669"/>
    <property type="project" value="TreeGrafter"/>
</dbReference>
<evidence type="ECO:0000256" key="3">
    <source>
        <dbReference type="ARBA" id="ARBA00022737"/>
    </source>
</evidence>
<evidence type="ECO:0000256" key="5">
    <source>
        <dbReference type="ARBA" id="ARBA00023125"/>
    </source>
</evidence>
<keyword evidence="3" id="KW-0677">Repeat</keyword>
<dbReference type="CDD" id="cd16320">
    <property type="entry name" value="MraZ_N"/>
    <property type="match status" value="1"/>
</dbReference>
<dbReference type="InterPro" id="IPR007159">
    <property type="entry name" value="SpoVT-AbrB_dom"/>
</dbReference>
<keyword evidence="6" id="KW-0804">Transcription</keyword>
<feature type="domain" description="SpoVT-AbrB" evidence="7">
    <location>
        <begin position="6"/>
        <end position="48"/>
    </location>
</feature>
<protein>
    <recommendedName>
        <fullName evidence="1">Transcriptional regulator MraZ</fullName>
    </recommendedName>
</protein>
<evidence type="ECO:0000256" key="1">
    <source>
        <dbReference type="ARBA" id="ARBA00013860"/>
    </source>
</evidence>
<organism evidence="8">
    <name type="scientific">marine sediment metagenome</name>
    <dbReference type="NCBI Taxonomy" id="412755"/>
    <lineage>
        <taxon>unclassified sequences</taxon>
        <taxon>metagenomes</taxon>
        <taxon>ecological metagenomes</taxon>
    </lineage>
</organism>
<dbReference type="InterPro" id="IPR035642">
    <property type="entry name" value="MraZ_N"/>
</dbReference>
<dbReference type="Pfam" id="PF02381">
    <property type="entry name" value="MraZ"/>
    <property type="match status" value="1"/>
</dbReference>
<gene>
    <name evidence="8" type="ORF">S01H1_77844</name>
</gene>
<evidence type="ECO:0000256" key="4">
    <source>
        <dbReference type="ARBA" id="ARBA00023015"/>
    </source>
</evidence>
<dbReference type="GO" id="GO:0003700">
    <property type="term" value="F:DNA-binding transcription factor activity"/>
    <property type="evidence" value="ECO:0007669"/>
    <property type="project" value="InterPro"/>
</dbReference>
<dbReference type="EMBL" id="BARS01052352">
    <property type="protein sequence ID" value="GAG52968.1"/>
    <property type="molecule type" value="Genomic_DNA"/>
</dbReference>
<name>X0YXI5_9ZZZZ</name>
<evidence type="ECO:0000259" key="7">
    <source>
        <dbReference type="PROSITE" id="PS51740"/>
    </source>
</evidence>
<dbReference type="Gene3D" id="3.40.1550.20">
    <property type="entry name" value="Transcriptional regulator MraZ domain"/>
    <property type="match status" value="1"/>
</dbReference>
<keyword evidence="4" id="KW-0805">Transcription regulation</keyword>
<dbReference type="InterPro" id="IPR038619">
    <property type="entry name" value="MraZ_sf"/>
</dbReference>
<reference evidence="8" key="1">
    <citation type="journal article" date="2014" name="Front. Microbiol.">
        <title>High frequency of phylogenetically diverse reductive dehalogenase-homologous genes in deep subseafloor sedimentary metagenomes.</title>
        <authorList>
            <person name="Kawai M."/>
            <person name="Futagami T."/>
            <person name="Toyoda A."/>
            <person name="Takaki Y."/>
            <person name="Nishi S."/>
            <person name="Hori S."/>
            <person name="Arai W."/>
            <person name="Tsubouchi T."/>
            <person name="Morono Y."/>
            <person name="Uchiyama I."/>
            <person name="Ito T."/>
            <person name="Fujiyama A."/>
            <person name="Inagaki F."/>
            <person name="Takami H."/>
        </authorList>
    </citation>
    <scope>NUCLEOTIDE SEQUENCE</scope>
    <source>
        <strain evidence="8">Expedition CK06-06</strain>
    </source>
</reference>
<keyword evidence="5" id="KW-0238">DNA-binding</keyword>
<accession>X0YXI5</accession>
<dbReference type="InterPro" id="IPR003444">
    <property type="entry name" value="MraZ"/>
</dbReference>
<dbReference type="InterPro" id="IPR020603">
    <property type="entry name" value="MraZ_dom"/>
</dbReference>
<comment type="caution">
    <text evidence="8">The sequence shown here is derived from an EMBL/GenBank/DDBJ whole genome shotgun (WGS) entry which is preliminary data.</text>
</comment>
<evidence type="ECO:0000256" key="6">
    <source>
        <dbReference type="ARBA" id="ARBA00023163"/>
    </source>
</evidence>
<sequence length="74" mass="8665">MAFRGTYEHTLDDRGRLAIPARYRHLFNEGVVLVQGEDGCVEVYNPHDFELSSEAYTTEPVTTRHGRHLRRTRY</sequence>
<dbReference type="PANTHER" id="PTHR34701:SF1">
    <property type="entry name" value="TRANSCRIPTIONAL REGULATOR MRAZ"/>
    <property type="match status" value="1"/>
</dbReference>
<dbReference type="PANTHER" id="PTHR34701">
    <property type="entry name" value="TRANSCRIPTIONAL REGULATOR MRAZ"/>
    <property type="match status" value="1"/>
</dbReference>
<feature type="non-terminal residue" evidence="8">
    <location>
        <position position="74"/>
    </location>
</feature>
<proteinExistence type="predicted"/>
<dbReference type="SUPFAM" id="SSF89447">
    <property type="entry name" value="AbrB/MazE/MraZ-like"/>
    <property type="match status" value="1"/>
</dbReference>
<dbReference type="GO" id="GO:0000976">
    <property type="term" value="F:transcription cis-regulatory region binding"/>
    <property type="evidence" value="ECO:0007669"/>
    <property type="project" value="TreeGrafter"/>
</dbReference>
<dbReference type="AlphaFoldDB" id="X0YXI5"/>